<dbReference type="InterPro" id="IPR000504">
    <property type="entry name" value="RRM_dom"/>
</dbReference>
<dbReference type="SUPFAM" id="SSF54928">
    <property type="entry name" value="RNA-binding domain, RBD"/>
    <property type="match status" value="1"/>
</dbReference>
<dbReference type="GO" id="GO:1990904">
    <property type="term" value="C:ribonucleoprotein complex"/>
    <property type="evidence" value="ECO:0007669"/>
    <property type="project" value="InterPro"/>
</dbReference>
<keyword evidence="1 2" id="KW-0694">RNA-binding</keyword>
<dbReference type="SMART" id="SM00360">
    <property type="entry name" value="RRM"/>
    <property type="match status" value="1"/>
</dbReference>
<evidence type="ECO:0000313" key="5">
    <source>
        <dbReference type="EMBL" id="KAF7724592.1"/>
    </source>
</evidence>
<gene>
    <name evidence="5" type="ORF">EC973_000900</name>
</gene>
<name>A0A8H7BR19_9FUNG</name>
<dbReference type="AlphaFoldDB" id="A0A8H7BR19"/>
<organism evidence="5 6">
    <name type="scientific">Apophysomyces ossiformis</name>
    <dbReference type="NCBI Taxonomy" id="679940"/>
    <lineage>
        <taxon>Eukaryota</taxon>
        <taxon>Fungi</taxon>
        <taxon>Fungi incertae sedis</taxon>
        <taxon>Mucoromycota</taxon>
        <taxon>Mucoromycotina</taxon>
        <taxon>Mucoromycetes</taxon>
        <taxon>Mucorales</taxon>
        <taxon>Mucorineae</taxon>
        <taxon>Mucoraceae</taxon>
        <taxon>Apophysomyces</taxon>
    </lineage>
</organism>
<dbReference type="InterPro" id="IPR006630">
    <property type="entry name" value="La_HTH"/>
</dbReference>
<reference evidence="5" key="1">
    <citation type="submission" date="2020-01" db="EMBL/GenBank/DDBJ databases">
        <title>Genome Sequencing of Three Apophysomyces-Like Fungal Strains Confirms a Novel Fungal Genus in the Mucoromycota with divergent Burkholderia-like Endosymbiotic Bacteria.</title>
        <authorList>
            <person name="Stajich J.E."/>
            <person name="Macias A.M."/>
            <person name="Carter-House D."/>
            <person name="Lovett B."/>
            <person name="Kasson L.R."/>
            <person name="Berry K."/>
            <person name="Grigoriev I."/>
            <person name="Chang Y."/>
            <person name="Spatafora J."/>
            <person name="Kasson M.T."/>
        </authorList>
    </citation>
    <scope>NUCLEOTIDE SEQUENCE</scope>
    <source>
        <strain evidence="5">NRRL A-21654</strain>
    </source>
</reference>
<dbReference type="GO" id="GO:0006396">
    <property type="term" value="P:RNA processing"/>
    <property type="evidence" value="ECO:0007669"/>
    <property type="project" value="InterPro"/>
</dbReference>
<dbReference type="GO" id="GO:0070034">
    <property type="term" value="F:telomerase RNA binding"/>
    <property type="evidence" value="ECO:0007669"/>
    <property type="project" value="InterPro"/>
</dbReference>
<keyword evidence="6" id="KW-1185">Reference proteome</keyword>
<proteinExistence type="predicted"/>
<dbReference type="Pfam" id="PF19977">
    <property type="entry name" value="xRRM"/>
    <property type="match status" value="1"/>
</dbReference>
<evidence type="ECO:0000259" key="4">
    <source>
        <dbReference type="PROSITE" id="PS50961"/>
    </source>
</evidence>
<dbReference type="EMBL" id="JABAYA010000116">
    <property type="protein sequence ID" value="KAF7724592.1"/>
    <property type="molecule type" value="Genomic_DNA"/>
</dbReference>
<dbReference type="GO" id="GO:1904868">
    <property type="term" value="P:telomerase catalytic core complex assembly"/>
    <property type="evidence" value="ECO:0007669"/>
    <property type="project" value="InterPro"/>
</dbReference>
<dbReference type="InterPro" id="IPR035979">
    <property type="entry name" value="RBD_domain_sf"/>
</dbReference>
<evidence type="ECO:0000313" key="6">
    <source>
        <dbReference type="Proteomes" id="UP000605846"/>
    </source>
</evidence>
<sequence length="348" mass="40096">MDVDIAADRKRKIANVLETYYSDASLRWDKVMQSKINKDPEGFVPLSTLTTLSRFKSLQATEEEIKEAATTYSLSKLQASFFQYYFSRLDERGVARIKPFVLTKKEELDDWSIYVEGLEKPYQTEKAISELFTRLVGHVSYIRIPVDRSGKARFFGYCFVEFDDKSNVQKAVKMLNRYGTVNAGEGTDEIKQEADALNLRVMTKLEWNTYKEQYLALQNARKQDIQRLWAEYQETKDVEPPAAQETLGSLPESQADHITYPKGVIVLVINVHPKSSKTVIKCHVRLSTPEDAQTVVSYFQRNKLFQRDANDVDGQPLQTGEPQQFVSVRLLEGQEEQIYWENDKANQT</sequence>
<feature type="domain" description="RRM" evidence="3">
    <location>
        <begin position="111"/>
        <end position="176"/>
    </location>
</feature>
<dbReference type="SUPFAM" id="SSF46785">
    <property type="entry name" value="Winged helix' DNA-binding domain"/>
    <property type="match status" value="1"/>
</dbReference>
<dbReference type="InterPro" id="IPR036388">
    <property type="entry name" value="WH-like_DNA-bd_sf"/>
</dbReference>
<dbReference type="SMART" id="SM00715">
    <property type="entry name" value="LA"/>
    <property type="match status" value="1"/>
</dbReference>
<evidence type="ECO:0000259" key="3">
    <source>
        <dbReference type="PROSITE" id="PS50102"/>
    </source>
</evidence>
<dbReference type="OrthoDB" id="439993at2759"/>
<dbReference type="InterPro" id="IPR002344">
    <property type="entry name" value="Lupus_La"/>
</dbReference>
<dbReference type="PROSITE" id="PS50961">
    <property type="entry name" value="HTH_LA"/>
    <property type="match status" value="1"/>
</dbReference>
<accession>A0A8H7BR19</accession>
<evidence type="ECO:0000256" key="1">
    <source>
        <dbReference type="ARBA" id="ARBA00022884"/>
    </source>
</evidence>
<dbReference type="Gene3D" id="3.30.70.330">
    <property type="match status" value="1"/>
</dbReference>
<dbReference type="GO" id="GO:0005634">
    <property type="term" value="C:nucleus"/>
    <property type="evidence" value="ECO:0007669"/>
    <property type="project" value="InterPro"/>
</dbReference>
<dbReference type="Proteomes" id="UP000605846">
    <property type="component" value="Unassembled WGS sequence"/>
</dbReference>
<dbReference type="PROSITE" id="PS50102">
    <property type="entry name" value="RRM"/>
    <property type="match status" value="1"/>
</dbReference>
<dbReference type="PRINTS" id="PR00302">
    <property type="entry name" value="LUPUSLA"/>
</dbReference>
<comment type="caution">
    <text evidence="5">The sequence shown here is derived from an EMBL/GenBank/DDBJ whole genome shotgun (WGS) entry which is preliminary data.</text>
</comment>
<dbReference type="InterPro" id="IPR012677">
    <property type="entry name" value="Nucleotide-bd_a/b_plait_sf"/>
</dbReference>
<dbReference type="CDD" id="cd00590">
    <property type="entry name" value="RRM_SF"/>
    <property type="match status" value="1"/>
</dbReference>
<dbReference type="InterPro" id="IPR036390">
    <property type="entry name" value="WH_DNA-bd_sf"/>
</dbReference>
<evidence type="ECO:0000256" key="2">
    <source>
        <dbReference type="PROSITE-ProRule" id="PRU00332"/>
    </source>
</evidence>
<protein>
    <submittedName>
        <fullName evidence="5">Uncharacterized protein</fullName>
    </submittedName>
</protein>
<dbReference type="InterPro" id="IPR045537">
    <property type="entry name" value="Lar7_xRRM"/>
</dbReference>
<feature type="domain" description="HTH La-type RNA-binding" evidence="4">
    <location>
        <begin position="3"/>
        <end position="96"/>
    </location>
</feature>
<dbReference type="Pfam" id="PF05383">
    <property type="entry name" value="La"/>
    <property type="match status" value="1"/>
</dbReference>
<dbReference type="Gene3D" id="1.10.10.10">
    <property type="entry name" value="Winged helix-like DNA-binding domain superfamily/Winged helix DNA-binding domain"/>
    <property type="match status" value="1"/>
</dbReference>
<dbReference type="Pfam" id="PF00076">
    <property type="entry name" value="RRM_1"/>
    <property type="match status" value="1"/>
</dbReference>